<accession>A0A0M5IS06</accession>
<dbReference type="RefSeq" id="WP_053552043.1">
    <property type="nucleotide sequence ID" value="NZ_CP010802.1"/>
</dbReference>
<proteinExistence type="predicted"/>
<name>A0A0M5IS06_9BACT</name>
<sequence length="171" mass="18519">MRGKKTVFFLTATALALLGATTRFEDAAHSMGLLSLRGGKVRHPPVFTAGKDRYTLIATATVLPPFSGDVRVLLEGGPAMEYALYNSQPGFDLGLRPHPTFQEGVYHGIKPGDRLALWVVMKPGEGVAEGHSCEKTGVSLAFYEASGRKELLRIPIDFRKDGERGHAGESH</sequence>
<dbReference type="Proteomes" id="UP000057158">
    <property type="component" value="Chromosome"/>
</dbReference>
<dbReference type="KEGG" id="des:DSOUD_3375"/>
<protein>
    <submittedName>
        <fullName evidence="1">Uncharacterized protein</fullName>
    </submittedName>
</protein>
<keyword evidence="2" id="KW-1185">Reference proteome</keyword>
<dbReference type="STRING" id="1603606.DSOUD_3375"/>
<evidence type="ECO:0000313" key="1">
    <source>
        <dbReference type="EMBL" id="ALC18094.1"/>
    </source>
</evidence>
<dbReference type="AlphaFoldDB" id="A0A0M5IS06"/>
<gene>
    <name evidence="1" type="ORF">DSOUD_3375</name>
</gene>
<reference evidence="1 2" key="1">
    <citation type="submission" date="2015-07" db="EMBL/GenBank/DDBJ databases">
        <title>Isolation and Genomic Characterization of a Novel Halophilic Metal-Reducing Deltaproteobacterium from the Deep Subsurface.</title>
        <authorList>
            <person name="Badalamenti J.P."/>
            <person name="Summers Z.M."/>
            <person name="Gralnick J.A."/>
            <person name="Bond D.R."/>
        </authorList>
    </citation>
    <scope>NUCLEOTIDE SEQUENCE [LARGE SCALE GENOMIC DNA]</scope>
    <source>
        <strain evidence="1 2">WTL</strain>
    </source>
</reference>
<dbReference type="EMBL" id="CP010802">
    <property type="protein sequence ID" value="ALC18094.1"/>
    <property type="molecule type" value="Genomic_DNA"/>
</dbReference>
<organism evidence="1 2">
    <name type="scientific">Desulfuromonas soudanensis</name>
    <dbReference type="NCBI Taxonomy" id="1603606"/>
    <lineage>
        <taxon>Bacteria</taxon>
        <taxon>Pseudomonadati</taxon>
        <taxon>Thermodesulfobacteriota</taxon>
        <taxon>Desulfuromonadia</taxon>
        <taxon>Desulfuromonadales</taxon>
        <taxon>Desulfuromonadaceae</taxon>
        <taxon>Desulfuromonas</taxon>
    </lineage>
</organism>
<dbReference type="PATRIC" id="fig|1603606.3.peg.3633"/>
<evidence type="ECO:0000313" key="2">
    <source>
        <dbReference type="Proteomes" id="UP000057158"/>
    </source>
</evidence>